<protein>
    <recommendedName>
        <fullName evidence="3">Glabrous enhancer-binding protein-like DBD domain-containing protein</fullName>
    </recommendedName>
</protein>
<dbReference type="InterPro" id="IPR053932">
    <property type="entry name" value="GeBP-like_DBD"/>
</dbReference>
<proteinExistence type="inferred from homology"/>
<dbReference type="PANTHER" id="PTHR31662:SF33">
    <property type="entry name" value="DNA-BINDING STOREKEEPER PROTEIN TRANSCRIPTIONAL REGULATOR-LIKE PROTEIN"/>
    <property type="match status" value="1"/>
</dbReference>
<evidence type="ECO:0000256" key="2">
    <source>
        <dbReference type="SAM" id="MobiDB-lite"/>
    </source>
</evidence>
<evidence type="ECO:0000259" key="3">
    <source>
        <dbReference type="Pfam" id="PF04504"/>
    </source>
</evidence>
<comment type="similarity">
    <text evidence="1">Belongs to the GeBP family.</text>
</comment>
<evidence type="ECO:0000313" key="5">
    <source>
        <dbReference type="Proteomes" id="UP001141253"/>
    </source>
</evidence>
<comment type="caution">
    <text evidence="4">The sequence shown here is derived from an EMBL/GenBank/DDBJ whole genome shotgun (WGS) entry which is preliminary data.</text>
</comment>
<reference evidence="4" key="1">
    <citation type="submission" date="2022-10" db="EMBL/GenBank/DDBJ databases">
        <authorList>
            <person name="Hyden B.L."/>
            <person name="Feng K."/>
            <person name="Yates T."/>
            <person name="Jawdy S."/>
            <person name="Smart L.B."/>
            <person name="Muchero W."/>
        </authorList>
    </citation>
    <scope>NUCLEOTIDE SEQUENCE</scope>
    <source>
        <tissue evidence="4">Shoot tip</tissue>
    </source>
</reference>
<gene>
    <name evidence="4" type="ORF">OIU77_009052</name>
</gene>
<organism evidence="4 5">
    <name type="scientific">Salix suchowensis</name>
    <dbReference type="NCBI Taxonomy" id="1278906"/>
    <lineage>
        <taxon>Eukaryota</taxon>
        <taxon>Viridiplantae</taxon>
        <taxon>Streptophyta</taxon>
        <taxon>Embryophyta</taxon>
        <taxon>Tracheophyta</taxon>
        <taxon>Spermatophyta</taxon>
        <taxon>Magnoliopsida</taxon>
        <taxon>eudicotyledons</taxon>
        <taxon>Gunneridae</taxon>
        <taxon>Pentapetalae</taxon>
        <taxon>rosids</taxon>
        <taxon>fabids</taxon>
        <taxon>Malpighiales</taxon>
        <taxon>Salicaceae</taxon>
        <taxon>Saliceae</taxon>
        <taxon>Salix</taxon>
    </lineage>
</organism>
<evidence type="ECO:0000256" key="1">
    <source>
        <dbReference type="ARBA" id="ARBA00010820"/>
    </source>
</evidence>
<dbReference type="InterPro" id="IPR007592">
    <property type="entry name" value="GEBP"/>
</dbReference>
<feature type="compositionally biased region" description="Polar residues" evidence="2">
    <location>
        <begin position="45"/>
        <end position="55"/>
    </location>
</feature>
<evidence type="ECO:0000313" key="4">
    <source>
        <dbReference type="EMBL" id="KAJ6333111.1"/>
    </source>
</evidence>
<feature type="compositionally biased region" description="Basic and acidic residues" evidence="2">
    <location>
        <begin position="133"/>
        <end position="160"/>
    </location>
</feature>
<dbReference type="Proteomes" id="UP001141253">
    <property type="component" value="Chromosome 11"/>
</dbReference>
<dbReference type="Pfam" id="PF04504">
    <property type="entry name" value="GeBP-like_DBD"/>
    <property type="match status" value="1"/>
</dbReference>
<feature type="compositionally biased region" description="Acidic residues" evidence="2">
    <location>
        <begin position="67"/>
        <end position="83"/>
    </location>
</feature>
<reference evidence="4" key="2">
    <citation type="journal article" date="2023" name="Int. J. Mol. Sci.">
        <title>De Novo Assembly and Annotation of 11 Diverse Shrub Willow (Salix) Genomes Reveals Novel Gene Organization in Sex-Linked Regions.</title>
        <authorList>
            <person name="Hyden B."/>
            <person name="Feng K."/>
            <person name="Yates T.B."/>
            <person name="Jawdy S."/>
            <person name="Cereghino C."/>
            <person name="Smart L.B."/>
            <person name="Muchero W."/>
        </authorList>
    </citation>
    <scope>NUCLEOTIDE SEQUENCE</scope>
    <source>
        <tissue evidence="4">Shoot tip</tissue>
    </source>
</reference>
<name>A0ABQ9AE06_9ROSI</name>
<accession>A0ABQ9AE06</accession>
<dbReference type="PANTHER" id="PTHR31662">
    <property type="entry name" value="BNAANNG10740D PROTEIN-RELATED"/>
    <property type="match status" value="1"/>
</dbReference>
<dbReference type="EMBL" id="JAPFFI010000021">
    <property type="protein sequence ID" value="KAJ6333111.1"/>
    <property type="molecule type" value="Genomic_DNA"/>
</dbReference>
<sequence>MARKRAPPLKDPPSASSSEEEETSSGEEEESDDERSQPSPPQPQTKTIRTRNSTPKKPEPTTPQSESELESESGSDSESEPEPEPGQSVKPITSKPMEEIPPKEAAAAVVKKSRSKPAVAATPEKSTAVKRGNGADRDEKDLKRAKNKQSDPEKSEDSKKQLFQRLWTEDDEISLLQGMIDFVAENGVDPSKDTNAFLDFIKQSLHFDVSISQLKDKISRLRKKFKNQVKGKKGENKVFSKPHDQKGFDLSKYIWGSEGCIKATNFNDNKKGNGKKLEELKADLGIDAGEERMEVEMENDSIVKKVLKFDRKASVGTMEDYVGRRGLDFMHGVKKEEMEEKWRKLHIAELELFLKRNELLGEQGKIMLSALKADKQ</sequence>
<feature type="region of interest" description="Disordered" evidence="2">
    <location>
        <begin position="1"/>
        <end position="163"/>
    </location>
</feature>
<feature type="compositionally biased region" description="Low complexity" evidence="2">
    <location>
        <begin position="103"/>
        <end position="121"/>
    </location>
</feature>
<feature type="compositionally biased region" description="Acidic residues" evidence="2">
    <location>
        <begin position="18"/>
        <end position="33"/>
    </location>
</feature>
<keyword evidence="5" id="KW-1185">Reference proteome</keyword>
<feature type="domain" description="Glabrous enhancer-binding protein-like DBD" evidence="3">
    <location>
        <begin position="163"/>
        <end position="256"/>
    </location>
</feature>